<organism evidence="5 6">
    <name type="scientific">Kribbella kalugense</name>
    <dbReference type="NCBI Taxonomy" id="2512221"/>
    <lineage>
        <taxon>Bacteria</taxon>
        <taxon>Bacillati</taxon>
        <taxon>Actinomycetota</taxon>
        <taxon>Actinomycetes</taxon>
        <taxon>Propionibacteriales</taxon>
        <taxon>Kribbellaceae</taxon>
        <taxon>Kribbella</taxon>
    </lineage>
</organism>
<keyword evidence="3" id="KW-0804">Transcription</keyword>
<keyword evidence="6" id="KW-1185">Reference proteome</keyword>
<proteinExistence type="predicted"/>
<dbReference type="InterPro" id="IPR028082">
    <property type="entry name" value="Peripla_BP_I"/>
</dbReference>
<gene>
    <name evidence="5" type="ORF">EV650_5531</name>
</gene>
<evidence type="ECO:0000313" key="6">
    <source>
        <dbReference type="Proteomes" id="UP000295447"/>
    </source>
</evidence>
<dbReference type="GO" id="GO:0003700">
    <property type="term" value="F:DNA-binding transcription factor activity"/>
    <property type="evidence" value="ECO:0007669"/>
    <property type="project" value="TreeGrafter"/>
</dbReference>
<dbReference type="EMBL" id="SODF01000002">
    <property type="protein sequence ID" value="TDW18929.1"/>
    <property type="molecule type" value="Genomic_DNA"/>
</dbReference>
<accession>A0A4R7ZM71</accession>
<dbReference type="PANTHER" id="PTHR30146:SF109">
    <property type="entry name" value="HTH-TYPE TRANSCRIPTIONAL REGULATOR GALS"/>
    <property type="match status" value="1"/>
</dbReference>
<evidence type="ECO:0000259" key="4">
    <source>
        <dbReference type="Pfam" id="PF13377"/>
    </source>
</evidence>
<name>A0A4R7ZM71_9ACTN</name>
<dbReference type="InterPro" id="IPR046335">
    <property type="entry name" value="LacI/GalR-like_sensor"/>
</dbReference>
<comment type="caution">
    <text evidence="5">The sequence shown here is derived from an EMBL/GenBank/DDBJ whole genome shotgun (WGS) entry which is preliminary data.</text>
</comment>
<evidence type="ECO:0000256" key="2">
    <source>
        <dbReference type="ARBA" id="ARBA00023125"/>
    </source>
</evidence>
<evidence type="ECO:0000256" key="1">
    <source>
        <dbReference type="ARBA" id="ARBA00023015"/>
    </source>
</evidence>
<keyword evidence="2" id="KW-0238">DNA-binding</keyword>
<feature type="domain" description="Transcriptional regulator LacI/GalR-like sensor" evidence="4">
    <location>
        <begin position="39"/>
        <end position="192"/>
    </location>
</feature>
<sequence length="193" mass="19942">MSTGVVARVAPSAVTVKRTVPSGSTSSSTPATAVKRVQAGGHRSIALLGSEGPDDVPDTPRDTFGAVIRELGVDPSRCPVQQCAQTVQDRDQAATAVLTAYPDVTALFAYSDLIAVGAIRAALRLGRQVPESCAVVGFDGLPLGELITPALTSVHIDTWQLGELAVDQVARHLGEAADTANVVVPHLVIRDSG</sequence>
<dbReference type="Gene3D" id="3.40.50.2300">
    <property type="match status" value="1"/>
</dbReference>
<reference evidence="5 6" key="1">
    <citation type="submission" date="2019-03" db="EMBL/GenBank/DDBJ databases">
        <title>Genomic Encyclopedia of Type Strains, Phase III (KMG-III): the genomes of soil and plant-associated and newly described type strains.</title>
        <authorList>
            <person name="Whitman W."/>
        </authorList>
    </citation>
    <scope>NUCLEOTIDE SEQUENCE [LARGE SCALE GENOMIC DNA]</scope>
    <source>
        <strain evidence="5 6">VKM Ac-2570</strain>
    </source>
</reference>
<dbReference type="SUPFAM" id="SSF53822">
    <property type="entry name" value="Periplasmic binding protein-like I"/>
    <property type="match status" value="1"/>
</dbReference>
<evidence type="ECO:0000313" key="5">
    <source>
        <dbReference type="EMBL" id="TDW18929.1"/>
    </source>
</evidence>
<dbReference type="Proteomes" id="UP000295447">
    <property type="component" value="Unassembled WGS sequence"/>
</dbReference>
<protein>
    <submittedName>
        <fullName evidence="5">Substrate-binding family protein</fullName>
    </submittedName>
</protein>
<keyword evidence="1" id="KW-0805">Transcription regulation</keyword>
<evidence type="ECO:0000256" key="3">
    <source>
        <dbReference type="ARBA" id="ARBA00023163"/>
    </source>
</evidence>
<dbReference type="CDD" id="cd06267">
    <property type="entry name" value="PBP1_LacI_sugar_binding-like"/>
    <property type="match status" value="1"/>
</dbReference>
<dbReference type="AlphaFoldDB" id="A0A4R7ZM71"/>
<dbReference type="Pfam" id="PF13377">
    <property type="entry name" value="Peripla_BP_3"/>
    <property type="match status" value="1"/>
</dbReference>
<dbReference type="PANTHER" id="PTHR30146">
    <property type="entry name" value="LACI-RELATED TRANSCRIPTIONAL REPRESSOR"/>
    <property type="match status" value="1"/>
</dbReference>
<dbReference type="GO" id="GO:0000976">
    <property type="term" value="F:transcription cis-regulatory region binding"/>
    <property type="evidence" value="ECO:0007669"/>
    <property type="project" value="TreeGrafter"/>
</dbReference>